<protein>
    <submittedName>
        <fullName evidence="1">Uncharacterized protein</fullName>
    </submittedName>
</protein>
<comment type="caution">
    <text evidence="1">The sequence shown here is derived from an EMBL/GenBank/DDBJ whole genome shotgun (WGS) entry which is preliminary data.</text>
</comment>
<name>A0ABQ8JLP1_DERPT</name>
<reference evidence="1 2" key="2">
    <citation type="journal article" date="2022" name="Mol. Biol. Evol.">
        <title>Comparative Genomics Reveals Insights into the Divergent Evolution of Astigmatic Mites and Household Pest Adaptations.</title>
        <authorList>
            <person name="Xiong Q."/>
            <person name="Wan A.T."/>
            <person name="Liu X."/>
            <person name="Fung C.S."/>
            <person name="Xiao X."/>
            <person name="Malainual N."/>
            <person name="Hou J."/>
            <person name="Wang L."/>
            <person name="Wang M."/>
            <person name="Yang K.Y."/>
            <person name="Cui Y."/>
            <person name="Leung E.L."/>
            <person name="Nong W."/>
            <person name="Shin S.K."/>
            <person name="Au S.W."/>
            <person name="Jeong K.Y."/>
            <person name="Chew F.T."/>
            <person name="Hui J.H."/>
            <person name="Leung T.F."/>
            <person name="Tungtrongchitr A."/>
            <person name="Zhong N."/>
            <person name="Liu Z."/>
            <person name="Tsui S.K."/>
        </authorList>
    </citation>
    <scope>NUCLEOTIDE SEQUENCE [LARGE SCALE GENOMIC DNA]</scope>
    <source>
        <strain evidence="1">Derp</strain>
    </source>
</reference>
<evidence type="ECO:0000313" key="2">
    <source>
        <dbReference type="Proteomes" id="UP000887458"/>
    </source>
</evidence>
<proteinExistence type="predicted"/>
<keyword evidence="2" id="KW-1185">Reference proteome</keyword>
<dbReference type="Proteomes" id="UP000887458">
    <property type="component" value="Unassembled WGS sequence"/>
</dbReference>
<organism evidence="1 2">
    <name type="scientific">Dermatophagoides pteronyssinus</name>
    <name type="common">European house dust mite</name>
    <dbReference type="NCBI Taxonomy" id="6956"/>
    <lineage>
        <taxon>Eukaryota</taxon>
        <taxon>Metazoa</taxon>
        <taxon>Ecdysozoa</taxon>
        <taxon>Arthropoda</taxon>
        <taxon>Chelicerata</taxon>
        <taxon>Arachnida</taxon>
        <taxon>Acari</taxon>
        <taxon>Acariformes</taxon>
        <taxon>Sarcoptiformes</taxon>
        <taxon>Astigmata</taxon>
        <taxon>Psoroptidia</taxon>
        <taxon>Analgoidea</taxon>
        <taxon>Pyroglyphidae</taxon>
        <taxon>Dermatophagoidinae</taxon>
        <taxon>Dermatophagoides</taxon>
    </lineage>
</organism>
<dbReference type="EMBL" id="NJHN03000032">
    <property type="protein sequence ID" value="KAH9423530.1"/>
    <property type="molecule type" value="Genomic_DNA"/>
</dbReference>
<accession>A0ABQ8JLP1</accession>
<gene>
    <name evidence="1" type="ORF">DERP_003811</name>
</gene>
<evidence type="ECO:0000313" key="1">
    <source>
        <dbReference type="EMBL" id="KAH9423530.1"/>
    </source>
</evidence>
<reference evidence="1 2" key="1">
    <citation type="journal article" date="2018" name="J. Allergy Clin. Immunol.">
        <title>High-quality assembly of Dermatophagoides pteronyssinus genome and transcriptome reveals a wide range of novel allergens.</title>
        <authorList>
            <person name="Liu X.Y."/>
            <person name="Yang K.Y."/>
            <person name="Wang M.Q."/>
            <person name="Kwok J.S."/>
            <person name="Zeng X."/>
            <person name="Yang Z."/>
            <person name="Xiao X.J."/>
            <person name="Lau C.P."/>
            <person name="Li Y."/>
            <person name="Huang Z.M."/>
            <person name="Ba J.G."/>
            <person name="Yim A.K."/>
            <person name="Ouyang C.Y."/>
            <person name="Ngai S.M."/>
            <person name="Chan T.F."/>
            <person name="Leung E.L."/>
            <person name="Liu L."/>
            <person name="Liu Z.G."/>
            <person name="Tsui S.K."/>
        </authorList>
    </citation>
    <scope>NUCLEOTIDE SEQUENCE [LARGE SCALE GENOMIC DNA]</scope>
    <source>
        <strain evidence="1">Derp</strain>
    </source>
</reference>
<sequence>MSYHDFIYSFDLHKHLIKSNLVWLYEMKKGEQKNTFLIVICVGVGFDLGAVDVFNQAAAAVWTLLGRPISKDDCN</sequence>